<evidence type="ECO:0000256" key="1">
    <source>
        <dbReference type="SAM" id="MobiDB-lite"/>
    </source>
</evidence>
<evidence type="ECO:0000256" key="2">
    <source>
        <dbReference type="SAM" id="Phobius"/>
    </source>
</evidence>
<dbReference type="Proteomes" id="UP001589568">
    <property type="component" value="Unassembled WGS sequence"/>
</dbReference>
<feature type="compositionally biased region" description="Basic and acidic residues" evidence="1">
    <location>
        <begin position="52"/>
        <end position="62"/>
    </location>
</feature>
<reference evidence="3 4" key="1">
    <citation type="submission" date="2024-09" db="EMBL/GenBank/DDBJ databases">
        <authorList>
            <person name="Sun Q."/>
            <person name="Mori K."/>
        </authorList>
    </citation>
    <scope>NUCLEOTIDE SEQUENCE [LARGE SCALE GENOMIC DNA]</scope>
    <source>
        <strain evidence="3 4">JCM 3324</strain>
    </source>
</reference>
<evidence type="ECO:0000313" key="3">
    <source>
        <dbReference type="EMBL" id="MFB9472148.1"/>
    </source>
</evidence>
<comment type="caution">
    <text evidence="3">The sequence shown here is derived from an EMBL/GenBank/DDBJ whole genome shotgun (WGS) entry which is preliminary data.</text>
</comment>
<feature type="region of interest" description="Disordered" evidence="1">
    <location>
        <begin position="34"/>
        <end position="62"/>
    </location>
</feature>
<organism evidence="3 4">
    <name type="scientific">Nonomuraea salmonea</name>
    <dbReference type="NCBI Taxonomy" id="46181"/>
    <lineage>
        <taxon>Bacteria</taxon>
        <taxon>Bacillati</taxon>
        <taxon>Actinomycetota</taxon>
        <taxon>Actinomycetes</taxon>
        <taxon>Streptosporangiales</taxon>
        <taxon>Streptosporangiaceae</taxon>
        <taxon>Nonomuraea</taxon>
    </lineage>
</organism>
<accession>A0ABV5NPB0</accession>
<evidence type="ECO:0000313" key="4">
    <source>
        <dbReference type="Proteomes" id="UP001589568"/>
    </source>
</evidence>
<keyword evidence="2" id="KW-1133">Transmembrane helix</keyword>
<keyword evidence="4" id="KW-1185">Reference proteome</keyword>
<keyword evidence="2" id="KW-0812">Transmembrane</keyword>
<feature type="transmembrane region" description="Helical" evidence="2">
    <location>
        <begin position="12"/>
        <end position="30"/>
    </location>
</feature>
<name>A0ABV5NPB0_9ACTN</name>
<protein>
    <submittedName>
        <fullName evidence="3">DUF6203 family protein</fullName>
    </submittedName>
</protein>
<keyword evidence="2" id="KW-0472">Membrane</keyword>
<dbReference type="EMBL" id="JBHMCF010000020">
    <property type="protein sequence ID" value="MFB9472148.1"/>
    <property type="molecule type" value="Genomic_DNA"/>
</dbReference>
<gene>
    <name evidence="3" type="ORF">ACFFR3_21760</name>
</gene>
<proteinExistence type="predicted"/>
<sequence>MKKLLKLLVARKMATTPLGIAALGVGWFLGRRRKRRRAEREAQHNVPQHTSTTHEDVRAAQP</sequence>
<dbReference type="Pfam" id="PF19706">
    <property type="entry name" value="DUF6203"/>
    <property type="match status" value="1"/>
</dbReference>
<dbReference type="InterPro" id="IPR045777">
    <property type="entry name" value="DUF6203"/>
</dbReference>
<dbReference type="RefSeq" id="WP_355425886.1">
    <property type="nucleotide sequence ID" value="NZ_JBHMCF010000020.1"/>
</dbReference>